<sequence>MRDVQSEKDTREIPLKHVGIKDLKYPIQVLDRKNKVQNTIAKINMYVDLPKDFRGTHMSRFLEVFNKFHLKIDPKNIKMILDDLKKTLKAKSAKIEIMFPYFIKKKAPVTKIESYMEYTCGFKAYDGPEKCEFFIVVEVPVQTLCPCSKEISKYNAHNQRAHVRIEVETSDLVWFEELIEIAEKHSSVPLFSLLKRPDEKFLTEKAYENPKFVEDVARDIALELKNNPKLKWFKVEVESYESIHNHNAFACVDSYNMEV</sequence>
<dbReference type="PANTHER" id="PTHR36445:SF1">
    <property type="entry name" value="GTP CYCLOHYDROLASE MPTA"/>
    <property type="match status" value="1"/>
</dbReference>
<dbReference type="RefSeq" id="WP_075666107.1">
    <property type="nucleotide sequence ID" value="NZ_LBFC01000020.1"/>
</dbReference>
<organism evidence="3 4">
    <name type="scientific">Thermosipho affectus</name>
    <dbReference type="NCBI Taxonomy" id="660294"/>
    <lineage>
        <taxon>Bacteria</taxon>
        <taxon>Thermotogati</taxon>
        <taxon>Thermotogota</taxon>
        <taxon>Thermotogae</taxon>
        <taxon>Thermotogales</taxon>
        <taxon>Fervidobacteriaceae</taxon>
        <taxon>Thermosipho</taxon>
    </lineage>
</organism>
<dbReference type="NCBIfam" id="NF010200">
    <property type="entry name" value="PRK13674.1-1"/>
    <property type="match status" value="1"/>
</dbReference>
<accession>A0ABX3IGQ2</accession>
<dbReference type="InterPro" id="IPR003801">
    <property type="entry name" value="GTP_cyclohydrolase_FolE2/MptA"/>
</dbReference>
<gene>
    <name evidence="2" type="primary">folE2</name>
    <name evidence="3" type="ORF">XJ44_06080</name>
</gene>
<dbReference type="Proteomes" id="UP000242616">
    <property type="component" value="Unassembled WGS sequence"/>
</dbReference>
<keyword evidence="1 2" id="KW-0378">Hydrolase</keyword>
<dbReference type="HAMAP" id="MF_01527_B">
    <property type="entry name" value="GTP_cyclohydrol_B"/>
    <property type="match status" value="1"/>
</dbReference>
<comment type="catalytic activity">
    <reaction evidence="2">
        <text>GTP + H2O = 7,8-dihydroneopterin 3'-triphosphate + formate + H(+)</text>
        <dbReference type="Rhea" id="RHEA:17473"/>
        <dbReference type="ChEBI" id="CHEBI:15377"/>
        <dbReference type="ChEBI" id="CHEBI:15378"/>
        <dbReference type="ChEBI" id="CHEBI:15740"/>
        <dbReference type="ChEBI" id="CHEBI:37565"/>
        <dbReference type="ChEBI" id="CHEBI:58462"/>
        <dbReference type="EC" id="3.5.4.16"/>
    </reaction>
</comment>
<feature type="site" description="May be catalytically important" evidence="2">
    <location>
        <position position="145"/>
    </location>
</feature>
<dbReference type="Gene3D" id="3.10.270.10">
    <property type="entry name" value="Urate Oxidase"/>
    <property type="match status" value="1"/>
</dbReference>
<protein>
    <recommendedName>
        <fullName evidence="2">GTP cyclohydrolase FolE2</fullName>
        <ecNumber evidence="2">3.5.4.16</ecNumber>
    </recommendedName>
</protein>
<dbReference type="EC" id="3.5.4.16" evidence="2"/>
<comment type="function">
    <text evidence="2">Converts GTP to 7,8-dihydroneopterin triphosphate.</text>
</comment>
<comment type="caution">
    <text evidence="3">The sequence shown here is derived from an EMBL/GenBank/DDBJ whole genome shotgun (WGS) entry which is preliminary data.</text>
</comment>
<dbReference type="EMBL" id="LBFC01000020">
    <property type="protein sequence ID" value="ONN27003.1"/>
    <property type="molecule type" value="Genomic_DNA"/>
</dbReference>
<comment type="pathway">
    <text evidence="2">Cofactor biosynthesis; 7,8-dihydroneopterin triphosphate biosynthesis; 7,8-dihydroneopterin triphosphate from GTP: step 1/1.</text>
</comment>
<reference evidence="3 4" key="1">
    <citation type="submission" date="2015-06" db="EMBL/GenBank/DDBJ databases">
        <title>Genome sequencing of Thermotogales isolates from hydrothermal vents.</title>
        <authorList>
            <person name="Haverkamp T.H."/>
            <person name="Kublanov I.V."/>
            <person name="Nesbo C.L."/>
        </authorList>
    </citation>
    <scope>NUCLEOTIDE SEQUENCE [LARGE SCALE GENOMIC DNA]</scope>
    <source>
        <strain evidence="4">ik275mar</strain>
    </source>
</reference>
<proteinExistence type="inferred from homology"/>
<evidence type="ECO:0000313" key="3">
    <source>
        <dbReference type="EMBL" id="ONN27003.1"/>
    </source>
</evidence>
<dbReference type="Pfam" id="PF02649">
    <property type="entry name" value="GCHY-1"/>
    <property type="match status" value="1"/>
</dbReference>
<comment type="similarity">
    <text evidence="2">Belongs to the GTP cyclohydrolase IV family.</text>
</comment>
<keyword evidence="4" id="KW-1185">Reference proteome</keyword>
<evidence type="ECO:0000313" key="4">
    <source>
        <dbReference type="Proteomes" id="UP000242616"/>
    </source>
</evidence>
<evidence type="ECO:0000256" key="2">
    <source>
        <dbReference type="HAMAP-Rule" id="MF_01527"/>
    </source>
</evidence>
<evidence type="ECO:0000256" key="1">
    <source>
        <dbReference type="ARBA" id="ARBA00022801"/>
    </source>
</evidence>
<name>A0ABX3IGQ2_9BACT</name>
<dbReference type="InterPro" id="IPR022838">
    <property type="entry name" value="GTP_cyclohydrolase_FolE2"/>
</dbReference>
<dbReference type="PANTHER" id="PTHR36445">
    <property type="entry name" value="GTP CYCLOHYDROLASE MPTA"/>
    <property type="match status" value="1"/>
</dbReference>